<keyword evidence="3 5" id="KW-0067">ATP-binding</keyword>
<keyword evidence="1" id="KW-0813">Transport</keyword>
<gene>
    <name evidence="5" type="ORF">HZA61_16765</name>
</gene>
<keyword evidence="2" id="KW-0547">Nucleotide-binding</keyword>
<dbReference type="InterPro" id="IPR003593">
    <property type="entry name" value="AAA+_ATPase"/>
</dbReference>
<dbReference type="Gene3D" id="3.40.50.300">
    <property type="entry name" value="P-loop containing nucleotide triphosphate hydrolases"/>
    <property type="match status" value="1"/>
</dbReference>
<dbReference type="PROSITE" id="PS50893">
    <property type="entry name" value="ABC_TRANSPORTER_2"/>
    <property type="match status" value="1"/>
</dbReference>
<dbReference type="PROSITE" id="PS00211">
    <property type="entry name" value="ABC_TRANSPORTER_1"/>
    <property type="match status" value="1"/>
</dbReference>
<proteinExistence type="predicted"/>
<dbReference type="SUPFAM" id="SSF52540">
    <property type="entry name" value="P-loop containing nucleoside triphosphate hydrolases"/>
    <property type="match status" value="1"/>
</dbReference>
<evidence type="ECO:0000313" key="6">
    <source>
        <dbReference type="Proteomes" id="UP000696931"/>
    </source>
</evidence>
<dbReference type="InterPro" id="IPR027417">
    <property type="entry name" value="P-loop_NTPase"/>
</dbReference>
<dbReference type="GO" id="GO:0005886">
    <property type="term" value="C:plasma membrane"/>
    <property type="evidence" value="ECO:0007669"/>
    <property type="project" value="TreeGrafter"/>
</dbReference>
<dbReference type="Pfam" id="PF00005">
    <property type="entry name" value="ABC_tran"/>
    <property type="match status" value="1"/>
</dbReference>
<dbReference type="PANTHER" id="PTHR24220">
    <property type="entry name" value="IMPORT ATP-BINDING PROTEIN"/>
    <property type="match status" value="1"/>
</dbReference>
<evidence type="ECO:0000256" key="3">
    <source>
        <dbReference type="ARBA" id="ARBA00022840"/>
    </source>
</evidence>
<dbReference type="InterPro" id="IPR017911">
    <property type="entry name" value="MacB-like_ATP-bd"/>
</dbReference>
<dbReference type="GO" id="GO:0098796">
    <property type="term" value="C:membrane protein complex"/>
    <property type="evidence" value="ECO:0007669"/>
    <property type="project" value="UniProtKB-ARBA"/>
</dbReference>
<dbReference type="GO" id="GO:0016887">
    <property type="term" value="F:ATP hydrolysis activity"/>
    <property type="evidence" value="ECO:0007669"/>
    <property type="project" value="InterPro"/>
</dbReference>
<dbReference type="Proteomes" id="UP000696931">
    <property type="component" value="Unassembled WGS sequence"/>
</dbReference>
<accession>A0A933SGZ0</accession>
<dbReference type="AlphaFoldDB" id="A0A933SGZ0"/>
<dbReference type="EMBL" id="JACRIW010000121">
    <property type="protein sequence ID" value="MBI5171141.1"/>
    <property type="molecule type" value="Genomic_DNA"/>
</dbReference>
<dbReference type="CDD" id="cd03255">
    <property type="entry name" value="ABC_MJ0796_LolCDE_FtsE"/>
    <property type="match status" value="1"/>
</dbReference>
<comment type="caution">
    <text evidence="5">The sequence shown here is derived from an EMBL/GenBank/DDBJ whole genome shotgun (WGS) entry which is preliminary data.</text>
</comment>
<reference evidence="5" key="1">
    <citation type="submission" date="2020-07" db="EMBL/GenBank/DDBJ databases">
        <title>Huge and variable diversity of episymbiotic CPR bacteria and DPANN archaea in groundwater ecosystems.</title>
        <authorList>
            <person name="He C.Y."/>
            <person name="Keren R."/>
            <person name="Whittaker M."/>
            <person name="Farag I.F."/>
            <person name="Doudna J."/>
            <person name="Cate J.H.D."/>
            <person name="Banfield J.F."/>
        </authorList>
    </citation>
    <scope>NUCLEOTIDE SEQUENCE</scope>
    <source>
        <strain evidence="5">NC_groundwater_1813_Pr3_B-0.1um_71_17</strain>
    </source>
</reference>
<evidence type="ECO:0000313" key="5">
    <source>
        <dbReference type="EMBL" id="MBI5171141.1"/>
    </source>
</evidence>
<dbReference type="InterPro" id="IPR017871">
    <property type="entry name" value="ABC_transporter-like_CS"/>
</dbReference>
<dbReference type="FunFam" id="3.40.50.300:FF:000032">
    <property type="entry name" value="Export ABC transporter ATP-binding protein"/>
    <property type="match status" value="1"/>
</dbReference>
<dbReference type="InterPro" id="IPR003439">
    <property type="entry name" value="ABC_transporter-like_ATP-bd"/>
</dbReference>
<dbReference type="SMART" id="SM00382">
    <property type="entry name" value="AAA"/>
    <property type="match status" value="1"/>
</dbReference>
<evidence type="ECO:0000256" key="1">
    <source>
        <dbReference type="ARBA" id="ARBA00022448"/>
    </source>
</evidence>
<evidence type="ECO:0000256" key="2">
    <source>
        <dbReference type="ARBA" id="ARBA00022741"/>
    </source>
</evidence>
<sequence>MNRPAALEFDRVGKRFAFGETDVRALDDVSLAIAPGEFTAIVGRSGSGKSTLLNLAAGIDTPTSGEVRVDGRALSSLDDDALTTLRRDRVGVVYQFFHLLPGLDVRENVALPLLLGRARRADALARADALLAEVGLGPRARALPHTLSGGEMQRAAVARALVHEPALLLADEPTGNLDTRAAAQVIELLRDLGSRHGATVVMVTHSLEAAGAAARVMEMRDGRVVSDRANAGARPRA</sequence>
<organism evidence="5 6">
    <name type="scientific">Eiseniibacteriota bacterium</name>
    <dbReference type="NCBI Taxonomy" id="2212470"/>
    <lineage>
        <taxon>Bacteria</taxon>
        <taxon>Candidatus Eiseniibacteriota</taxon>
    </lineage>
</organism>
<name>A0A933SGZ0_UNCEI</name>
<dbReference type="PANTHER" id="PTHR24220:SF685">
    <property type="entry name" value="ABC TRANSPORTER RELATED"/>
    <property type="match status" value="1"/>
</dbReference>
<dbReference type="InterPro" id="IPR015854">
    <property type="entry name" value="ABC_transpr_LolD-like"/>
</dbReference>
<protein>
    <submittedName>
        <fullName evidence="5">ABC transporter ATP-binding protein</fullName>
    </submittedName>
</protein>
<feature type="domain" description="ABC transporter" evidence="4">
    <location>
        <begin position="7"/>
        <end position="237"/>
    </location>
</feature>
<dbReference type="GO" id="GO:0022857">
    <property type="term" value="F:transmembrane transporter activity"/>
    <property type="evidence" value="ECO:0007669"/>
    <property type="project" value="UniProtKB-ARBA"/>
</dbReference>
<dbReference type="GO" id="GO:0005524">
    <property type="term" value="F:ATP binding"/>
    <property type="evidence" value="ECO:0007669"/>
    <property type="project" value="UniProtKB-KW"/>
</dbReference>
<evidence type="ECO:0000259" key="4">
    <source>
        <dbReference type="PROSITE" id="PS50893"/>
    </source>
</evidence>